<dbReference type="Gene3D" id="3.40.50.11960">
    <property type="match status" value="1"/>
</dbReference>
<proteinExistence type="predicted"/>
<dbReference type="PANTHER" id="PTHR28043:SF1">
    <property type="entry name" value="INCREASED RECOMBINATION CENTERS PROTEIN 6"/>
    <property type="match status" value="1"/>
</dbReference>
<feature type="region of interest" description="Disordered" evidence="1">
    <location>
        <begin position="229"/>
        <end position="248"/>
    </location>
</feature>
<feature type="region of interest" description="Disordered" evidence="1">
    <location>
        <begin position="93"/>
        <end position="139"/>
    </location>
</feature>
<dbReference type="Pfam" id="PF10199">
    <property type="entry name" value="Adaptin_binding"/>
    <property type="match status" value="1"/>
</dbReference>
<feature type="compositionally biased region" description="Low complexity" evidence="1">
    <location>
        <begin position="93"/>
        <end position="131"/>
    </location>
</feature>
<keyword evidence="3" id="KW-1185">Reference proteome</keyword>
<feature type="region of interest" description="Disordered" evidence="1">
    <location>
        <begin position="1"/>
        <end position="24"/>
    </location>
</feature>
<evidence type="ECO:0000313" key="3">
    <source>
        <dbReference type="Proteomes" id="UP001610335"/>
    </source>
</evidence>
<reference evidence="2 3" key="1">
    <citation type="submission" date="2024-07" db="EMBL/GenBank/DDBJ databases">
        <title>Section-level genome sequencing and comparative genomics of Aspergillus sections Usti and Cavernicolus.</title>
        <authorList>
            <consortium name="Lawrence Berkeley National Laboratory"/>
            <person name="Nybo J.L."/>
            <person name="Vesth T.C."/>
            <person name="Theobald S."/>
            <person name="Frisvad J.C."/>
            <person name="Larsen T.O."/>
            <person name="Kjaerboelling I."/>
            <person name="Rothschild-Mancinelli K."/>
            <person name="Lyhne E.K."/>
            <person name="Kogle M.E."/>
            <person name="Barry K."/>
            <person name="Clum A."/>
            <person name="Na H."/>
            <person name="Ledsgaard L."/>
            <person name="Lin J."/>
            <person name="Lipzen A."/>
            <person name="Kuo A."/>
            <person name="Riley R."/>
            <person name="Mondo S."/>
            <person name="LaButti K."/>
            <person name="Haridas S."/>
            <person name="Pangalinan J."/>
            <person name="Salamov A.A."/>
            <person name="Simmons B.A."/>
            <person name="Magnuson J.K."/>
            <person name="Chen J."/>
            <person name="Drula E."/>
            <person name="Henrissat B."/>
            <person name="Wiebenga A."/>
            <person name="Lubbers R.J."/>
            <person name="Gomes A.C."/>
            <person name="Makela M.R."/>
            <person name="Stajich J."/>
            <person name="Grigoriev I.V."/>
            <person name="Mortensen U.H."/>
            <person name="De vries R.P."/>
            <person name="Baker S.E."/>
            <person name="Andersen M.R."/>
        </authorList>
    </citation>
    <scope>NUCLEOTIDE SEQUENCE [LARGE SCALE GENOMIC DNA]</scope>
    <source>
        <strain evidence="2 3">CBS 600.67</strain>
    </source>
</reference>
<evidence type="ECO:0000256" key="1">
    <source>
        <dbReference type="SAM" id="MobiDB-lite"/>
    </source>
</evidence>
<dbReference type="Proteomes" id="UP001610335">
    <property type="component" value="Unassembled WGS sequence"/>
</dbReference>
<accession>A0ABR4J598</accession>
<dbReference type="PANTHER" id="PTHR28043">
    <property type="entry name" value="INCREASED RECOMBINATION CENTERS PROTEIN 6"/>
    <property type="match status" value="1"/>
</dbReference>
<protein>
    <submittedName>
        <fullName evidence="2">Alpha and gamma adaptin binding protein p34-domain-containing protein</fullName>
    </submittedName>
</protein>
<sequence>MPPQKENPLPKGKERKGKEINNPRRLLILSPSTHSHTLIPSLLKALTGHAVAESQQSQSHSQSFAGYTTHPPLKIQNRYYTAEVPVWVDEIPTSTLSTGTDTSTITPEQPQQQQQPLEPESVTANPESSNPETPPSQWAREFSSAEAKIVRDAIGAVMICIRNPSPTLSIPVFEGQENQNQNETVVKDENRADVRALKTFIHAIGDVRALIEEERGEIGGVPGLLVLGGKRDTGKEEKKDKKAKKEGGSEDLDLDLEIGDGFDEPFSIPWWEDQLCEMGLIGFEVVEWDGTVSEMEEGEGKRNQYGELQGMRRIKEVLETHEWAGDEDTDTGTGLPGDDDDLERELLGLDGEGDGFNAEVNELEREMVGLRFTIGRGGEGQGEDEDDEGDEEIRVDAVEALLMRMRAIKDMSDELPENDRKRFAAKAVRDIMKEM</sequence>
<comment type="caution">
    <text evidence="2">The sequence shown here is derived from an EMBL/GenBank/DDBJ whole genome shotgun (WGS) entry which is preliminary data.</text>
</comment>
<name>A0ABR4J598_9EURO</name>
<evidence type="ECO:0000313" key="2">
    <source>
        <dbReference type="EMBL" id="KAL2835130.1"/>
    </source>
</evidence>
<dbReference type="EMBL" id="JBFXLS010000001">
    <property type="protein sequence ID" value="KAL2835130.1"/>
    <property type="molecule type" value="Genomic_DNA"/>
</dbReference>
<gene>
    <name evidence="2" type="ORF">BDW59DRAFT_137175</name>
</gene>
<dbReference type="InterPro" id="IPR034627">
    <property type="entry name" value="Irc6"/>
</dbReference>
<organism evidence="2 3">
    <name type="scientific">Aspergillus cavernicola</name>
    <dbReference type="NCBI Taxonomy" id="176166"/>
    <lineage>
        <taxon>Eukaryota</taxon>
        <taxon>Fungi</taxon>
        <taxon>Dikarya</taxon>
        <taxon>Ascomycota</taxon>
        <taxon>Pezizomycotina</taxon>
        <taxon>Eurotiomycetes</taxon>
        <taxon>Eurotiomycetidae</taxon>
        <taxon>Eurotiales</taxon>
        <taxon>Aspergillaceae</taxon>
        <taxon>Aspergillus</taxon>
        <taxon>Aspergillus subgen. Nidulantes</taxon>
    </lineage>
</organism>